<dbReference type="SUPFAM" id="SSF46689">
    <property type="entry name" value="Homeodomain-like"/>
    <property type="match status" value="2"/>
</dbReference>
<evidence type="ECO:0000313" key="5">
    <source>
        <dbReference type="EMBL" id="QTG17193.1"/>
    </source>
</evidence>
<dbReference type="PROSITE" id="PS01124">
    <property type="entry name" value="HTH_ARAC_FAMILY_2"/>
    <property type="match status" value="1"/>
</dbReference>
<keyword evidence="5" id="KW-0614">Plasmid</keyword>
<feature type="domain" description="HTH araC/xylS-type" evidence="4">
    <location>
        <begin position="193"/>
        <end position="291"/>
    </location>
</feature>
<dbReference type="Proteomes" id="UP000663946">
    <property type="component" value="Plasmid pTiQ15_94"/>
</dbReference>
<evidence type="ECO:0000256" key="1">
    <source>
        <dbReference type="ARBA" id="ARBA00023015"/>
    </source>
</evidence>
<dbReference type="Pfam" id="PF12833">
    <property type="entry name" value="HTH_18"/>
    <property type="match status" value="1"/>
</dbReference>
<dbReference type="InterPro" id="IPR009057">
    <property type="entry name" value="Homeodomain-like_sf"/>
</dbReference>
<gene>
    <name evidence="5" type="ORF">G6M86_28350</name>
</gene>
<sequence length="298" mass="32721">MENSSPRPAFKSGDCRTISHQRKSWGLINADLVRRTGLAREETAITPSRHLILLNLKGTAERGEYYLNAKPAPFIPRKPGAILFIPAGCRWEGWEVGASTAAYLSISVDETFVTDLFNRSSSAAPASLLPELSCEDAVIMNAARGIGAEIHGRYPLSTLLVESYAATIFAQLVRKQRRVSPIRKGGLAPANLGRVLQRIEDELASDLSLGQLASLAGLSVPHFCRAFRQTFACPPHTFIIRRRVERAKECLRQTSMTITEIALASGFSSSSHFSNCFRRVVGTPPLAYRGSWKYDAGE</sequence>
<dbReference type="PANTHER" id="PTHR46796:SF14">
    <property type="entry name" value="TRANSCRIPTIONAL REGULATORY PROTEIN"/>
    <property type="match status" value="1"/>
</dbReference>
<dbReference type="EMBL" id="CP049220">
    <property type="protein sequence ID" value="QTG17193.1"/>
    <property type="molecule type" value="Genomic_DNA"/>
</dbReference>
<dbReference type="InterPro" id="IPR018060">
    <property type="entry name" value="HTH_AraC"/>
</dbReference>
<dbReference type="Gene3D" id="1.10.10.60">
    <property type="entry name" value="Homeodomain-like"/>
    <property type="match status" value="2"/>
</dbReference>
<reference evidence="5" key="1">
    <citation type="submission" date="2020-02" db="EMBL/GenBank/DDBJ databases">
        <title>Unexpected conservation and global transmission of agrobacterial virulence plasmids.</title>
        <authorList>
            <person name="Weisberg A.J."/>
            <person name="Davis E.W. II"/>
            <person name="Tabima J.R."/>
            <person name="Belcher M.S."/>
            <person name="Miller M."/>
            <person name="Kuo C.-H."/>
            <person name="Loper J.E."/>
            <person name="Grunwald N.J."/>
            <person name="Putnam M.L."/>
            <person name="Chang J.H."/>
        </authorList>
    </citation>
    <scope>NUCLEOTIDE SEQUENCE</scope>
    <source>
        <strain evidence="5">Q15/94</strain>
        <plasmid evidence="5">pTiQ15_94</plasmid>
    </source>
</reference>
<evidence type="ECO:0000313" key="6">
    <source>
        <dbReference type="Proteomes" id="UP000663946"/>
    </source>
</evidence>
<dbReference type="GO" id="GO:0043565">
    <property type="term" value="F:sequence-specific DNA binding"/>
    <property type="evidence" value="ECO:0007669"/>
    <property type="project" value="InterPro"/>
</dbReference>
<dbReference type="AlphaFoldDB" id="A0AAJ4N9A5"/>
<proteinExistence type="predicted"/>
<protein>
    <submittedName>
        <fullName evidence="5">Helix-turn-helix transcriptional regulator</fullName>
    </submittedName>
</protein>
<name>A0AAJ4N9A5_AGRTU</name>
<dbReference type="PANTHER" id="PTHR46796">
    <property type="entry name" value="HTH-TYPE TRANSCRIPTIONAL ACTIVATOR RHAS-RELATED"/>
    <property type="match status" value="1"/>
</dbReference>
<keyword evidence="1" id="KW-0805">Transcription regulation</keyword>
<dbReference type="InterPro" id="IPR050204">
    <property type="entry name" value="AraC_XylS_family_regulators"/>
</dbReference>
<dbReference type="PRINTS" id="PR00032">
    <property type="entry name" value="HTHARAC"/>
</dbReference>
<evidence type="ECO:0000256" key="2">
    <source>
        <dbReference type="ARBA" id="ARBA00023125"/>
    </source>
</evidence>
<accession>A0AAJ4N9A5</accession>
<organism evidence="5 6">
    <name type="scientific">Agrobacterium tumefaciens</name>
    <dbReference type="NCBI Taxonomy" id="358"/>
    <lineage>
        <taxon>Bacteria</taxon>
        <taxon>Pseudomonadati</taxon>
        <taxon>Pseudomonadota</taxon>
        <taxon>Alphaproteobacteria</taxon>
        <taxon>Hyphomicrobiales</taxon>
        <taxon>Rhizobiaceae</taxon>
        <taxon>Rhizobium/Agrobacterium group</taxon>
        <taxon>Agrobacterium</taxon>
        <taxon>Agrobacterium tumefaciens complex</taxon>
    </lineage>
</organism>
<dbReference type="SMART" id="SM00342">
    <property type="entry name" value="HTH_ARAC"/>
    <property type="match status" value="1"/>
</dbReference>
<dbReference type="InterPro" id="IPR018062">
    <property type="entry name" value="HTH_AraC-typ_CS"/>
</dbReference>
<dbReference type="InterPro" id="IPR020449">
    <property type="entry name" value="Tscrpt_reg_AraC-type_HTH"/>
</dbReference>
<geneLocation type="plasmid" evidence="5 6">
    <name>pTiQ15_94</name>
</geneLocation>
<dbReference type="GO" id="GO:0003700">
    <property type="term" value="F:DNA-binding transcription factor activity"/>
    <property type="evidence" value="ECO:0007669"/>
    <property type="project" value="InterPro"/>
</dbReference>
<evidence type="ECO:0000256" key="3">
    <source>
        <dbReference type="ARBA" id="ARBA00023163"/>
    </source>
</evidence>
<dbReference type="PROSITE" id="PS00041">
    <property type="entry name" value="HTH_ARAC_FAMILY_1"/>
    <property type="match status" value="1"/>
</dbReference>
<keyword evidence="3" id="KW-0804">Transcription</keyword>
<evidence type="ECO:0000259" key="4">
    <source>
        <dbReference type="PROSITE" id="PS01124"/>
    </source>
</evidence>
<keyword evidence="2" id="KW-0238">DNA-binding</keyword>